<accession>A0A4R3N3R3</accession>
<evidence type="ECO:0000256" key="5">
    <source>
        <dbReference type="ARBA" id="ARBA00023157"/>
    </source>
</evidence>
<organism evidence="10 11">
    <name type="scientific">Thiobaca trueperi</name>
    <dbReference type="NCBI Taxonomy" id="127458"/>
    <lineage>
        <taxon>Bacteria</taxon>
        <taxon>Pseudomonadati</taxon>
        <taxon>Pseudomonadota</taxon>
        <taxon>Gammaproteobacteria</taxon>
        <taxon>Chromatiales</taxon>
        <taxon>Chromatiaceae</taxon>
        <taxon>Thiobaca</taxon>
    </lineage>
</organism>
<dbReference type="SUPFAM" id="SSF52833">
    <property type="entry name" value="Thioredoxin-like"/>
    <property type="match status" value="1"/>
</dbReference>
<feature type="domain" description="Disulphide bond isomerase DsbC/G N-terminal" evidence="8">
    <location>
        <begin position="21"/>
        <end position="88"/>
    </location>
</feature>
<dbReference type="EMBL" id="SMAO01000004">
    <property type="protein sequence ID" value="TCT21329.1"/>
    <property type="molecule type" value="Genomic_DNA"/>
</dbReference>
<comment type="caution">
    <text evidence="10">The sequence shown here is derived from an EMBL/GenBank/DDBJ whole genome shotgun (WGS) entry which is preliminary data.</text>
</comment>
<dbReference type="PANTHER" id="PTHR35272">
    <property type="entry name" value="THIOL:DISULFIDE INTERCHANGE PROTEIN DSBC-RELATED"/>
    <property type="match status" value="1"/>
</dbReference>
<feature type="domain" description="Thioredoxin-like fold" evidence="9">
    <location>
        <begin position="114"/>
        <end position="238"/>
    </location>
</feature>
<evidence type="ECO:0000256" key="2">
    <source>
        <dbReference type="ARBA" id="ARBA00009813"/>
    </source>
</evidence>
<comment type="subcellular location">
    <subcellularLocation>
        <location evidence="1 7">Periplasm</location>
    </subcellularLocation>
</comment>
<dbReference type="RefSeq" id="WP_132976931.1">
    <property type="nucleotide sequence ID" value="NZ_SMAO01000004.1"/>
</dbReference>
<evidence type="ECO:0000259" key="8">
    <source>
        <dbReference type="Pfam" id="PF10411"/>
    </source>
</evidence>
<dbReference type="PANTHER" id="PTHR35272:SF3">
    <property type="entry name" value="THIOL:DISULFIDE INTERCHANGE PROTEIN DSBC"/>
    <property type="match status" value="1"/>
</dbReference>
<dbReference type="Gene3D" id="3.40.30.10">
    <property type="entry name" value="Glutaredoxin"/>
    <property type="match status" value="1"/>
</dbReference>
<feature type="chain" id="PRO_5020939386" description="Thiol:disulfide interchange protein" evidence="7">
    <location>
        <begin position="23"/>
        <end position="244"/>
    </location>
</feature>
<evidence type="ECO:0000313" key="10">
    <source>
        <dbReference type="EMBL" id="TCT21329.1"/>
    </source>
</evidence>
<keyword evidence="11" id="KW-1185">Reference proteome</keyword>
<proteinExistence type="inferred from homology"/>
<gene>
    <name evidence="10" type="ORF">EDC35_104184</name>
</gene>
<evidence type="ECO:0000256" key="4">
    <source>
        <dbReference type="ARBA" id="ARBA00022764"/>
    </source>
</evidence>
<sequence length="244" mass="25996">MKMIRAFALVAASITLAGAALAAKPEETIRAALESVIPDIKISQIQPSPIKGIYEVMAGTQIMYVTGDGRYFVGERIVDLKTREDLTEPRLAAARKALIDGIGEDQMLVFGPADAKYTVTVFTDIDCGYCRKLHGQIADYNKAGIRVRYLFFPRAGKDSSAYDEAVSVWCAGDATAQRAALTDAKAGKPIESKTCANPVDAHMAIAAELGLRGTPAILTASGDLIPGYVDPSRLAAQLNSTAKN</sequence>
<evidence type="ECO:0000256" key="6">
    <source>
        <dbReference type="ARBA" id="ARBA00023284"/>
    </source>
</evidence>
<reference evidence="10 11" key="1">
    <citation type="submission" date="2019-03" db="EMBL/GenBank/DDBJ databases">
        <title>Genomic Encyclopedia of Type Strains, Phase IV (KMG-IV): sequencing the most valuable type-strain genomes for metagenomic binning, comparative biology and taxonomic classification.</title>
        <authorList>
            <person name="Goeker M."/>
        </authorList>
    </citation>
    <scope>NUCLEOTIDE SEQUENCE [LARGE SCALE GENOMIC DNA]</scope>
    <source>
        <strain evidence="10 11">DSM 13587</strain>
    </source>
</reference>
<evidence type="ECO:0000256" key="7">
    <source>
        <dbReference type="RuleBase" id="RU364038"/>
    </source>
</evidence>
<dbReference type="GO" id="GO:0042597">
    <property type="term" value="C:periplasmic space"/>
    <property type="evidence" value="ECO:0007669"/>
    <property type="project" value="UniProtKB-SubCell"/>
</dbReference>
<dbReference type="SUPFAM" id="SSF54423">
    <property type="entry name" value="DsbC/DsbG N-terminal domain-like"/>
    <property type="match status" value="1"/>
</dbReference>
<dbReference type="CDD" id="cd03020">
    <property type="entry name" value="DsbA_DsbC_DsbG"/>
    <property type="match status" value="1"/>
</dbReference>
<comment type="similarity">
    <text evidence="2 7">Belongs to the thioredoxin family. DsbC subfamily.</text>
</comment>
<protein>
    <recommendedName>
        <fullName evidence="7">Thiol:disulfide interchange protein</fullName>
    </recommendedName>
</protein>
<keyword evidence="6 7" id="KW-0676">Redox-active center</keyword>
<dbReference type="Proteomes" id="UP000295717">
    <property type="component" value="Unassembled WGS sequence"/>
</dbReference>
<dbReference type="OrthoDB" id="12976at2"/>
<feature type="signal peptide" evidence="7">
    <location>
        <begin position="1"/>
        <end position="22"/>
    </location>
</feature>
<dbReference type="AlphaFoldDB" id="A0A4R3N3R3"/>
<dbReference type="InterPro" id="IPR051470">
    <property type="entry name" value="Thiol:disulfide_interchange"/>
</dbReference>
<dbReference type="InterPro" id="IPR033954">
    <property type="entry name" value="DiS-bond_Isoase_DsbC/G"/>
</dbReference>
<evidence type="ECO:0000313" key="11">
    <source>
        <dbReference type="Proteomes" id="UP000295717"/>
    </source>
</evidence>
<dbReference type="InterPro" id="IPR012336">
    <property type="entry name" value="Thioredoxin-like_fold"/>
</dbReference>
<comment type="function">
    <text evidence="7">Required for disulfide bond formation in some periplasmic proteins. Acts by transferring its disulfide bond to other proteins and is reduced in the process.</text>
</comment>
<dbReference type="Gene3D" id="3.10.450.70">
    <property type="entry name" value="Disulphide bond isomerase, DsbC/G, N-terminal"/>
    <property type="match status" value="1"/>
</dbReference>
<dbReference type="InterPro" id="IPR036249">
    <property type="entry name" value="Thioredoxin-like_sf"/>
</dbReference>
<keyword evidence="3 7" id="KW-0732">Signal</keyword>
<dbReference type="Pfam" id="PF10411">
    <property type="entry name" value="DsbC_N"/>
    <property type="match status" value="1"/>
</dbReference>
<evidence type="ECO:0000256" key="3">
    <source>
        <dbReference type="ARBA" id="ARBA00022729"/>
    </source>
</evidence>
<evidence type="ECO:0000259" key="9">
    <source>
        <dbReference type="Pfam" id="PF13098"/>
    </source>
</evidence>
<name>A0A4R3N3R3_9GAMM</name>
<dbReference type="InterPro" id="IPR009094">
    <property type="entry name" value="DiS-bond_isomerase_DsbC/G_N_sf"/>
</dbReference>
<dbReference type="InterPro" id="IPR018950">
    <property type="entry name" value="DiS-bond_isomerase_DsbC/G_N"/>
</dbReference>
<keyword evidence="4 7" id="KW-0574">Periplasm</keyword>
<keyword evidence="5" id="KW-1015">Disulfide bond</keyword>
<dbReference type="Pfam" id="PF13098">
    <property type="entry name" value="Thioredoxin_2"/>
    <property type="match status" value="1"/>
</dbReference>
<evidence type="ECO:0000256" key="1">
    <source>
        <dbReference type="ARBA" id="ARBA00004418"/>
    </source>
</evidence>